<feature type="transmembrane region" description="Helical" evidence="8">
    <location>
        <begin position="238"/>
        <end position="257"/>
    </location>
</feature>
<evidence type="ECO:0008006" key="11">
    <source>
        <dbReference type="Google" id="ProtNLM"/>
    </source>
</evidence>
<dbReference type="GO" id="GO:0005886">
    <property type="term" value="C:plasma membrane"/>
    <property type="evidence" value="ECO:0007669"/>
    <property type="project" value="UniProtKB-SubCell"/>
</dbReference>
<feature type="transmembrane region" description="Helical" evidence="8">
    <location>
        <begin position="305"/>
        <end position="336"/>
    </location>
</feature>
<name>A0A1G2UJS3_9BACT</name>
<dbReference type="Proteomes" id="UP000177202">
    <property type="component" value="Unassembled WGS sequence"/>
</dbReference>
<evidence type="ECO:0000256" key="3">
    <source>
        <dbReference type="ARBA" id="ARBA00022448"/>
    </source>
</evidence>
<evidence type="ECO:0000256" key="7">
    <source>
        <dbReference type="ARBA" id="ARBA00023136"/>
    </source>
</evidence>
<evidence type="ECO:0000256" key="6">
    <source>
        <dbReference type="ARBA" id="ARBA00022989"/>
    </source>
</evidence>
<comment type="caution">
    <text evidence="9">The sequence shown here is derived from an EMBL/GenBank/DDBJ whole genome shotgun (WGS) entry which is preliminary data.</text>
</comment>
<reference evidence="9 10" key="1">
    <citation type="journal article" date="2016" name="Nat. Commun.">
        <title>Thousands of microbial genomes shed light on interconnected biogeochemical processes in an aquifer system.</title>
        <authorList>
            <person name="Anantharaman K."/>
            <person name="Brown C.T."/>
            <person name="Hug L.A."/>
            <person name="Sharon I."/>
            <person name="Castelle C.J."/>
            <person name="Probst A.J."/>
            <person name="Thomas B.C."/>
            <person name="Singh A."/>
            <person name="Wilkins M.J."/>
            <person name="Karaoz U."/>
            <person name="Brodie E.L."/>
            <person name="Williams K.H."/>
            <person name="Hubbard S.S."/>
            <person name="Banfield J.F."/>
        </authorList>
    </citation>
    <scope>NUCLEOTIDE SEQUENCE [LARGE SCALE GENOMIC DNA]</scope>
</reference>
<keyword evidence="6 8" id="KW-1133">Transmembrane helix</keyword>
<evidence type="ECO:0000256" key="2">
    <source>
        <dbReference type="ARBA" id="ARBA00009773"/>
    </source>
</evidence>
<evidence type="ECO:0000313" key="10">
    <source>
        <dbReference type="Proteomes" id="UP000177202"/>
    </source>
</evidence>
<comment type="similarity">
    <text evidence="2">Belongs to the autoinducer-2 exporter (AI-2E) (TC 2.A.86) family.</text>
</comment>
<feature type="transmembrane region" description="Helical" evidence="8">
    <location>
        <begin position="12"/>
        <end position="29"/>
    </location>
</feature>
<evidence type="ECO:0000256" key="8">
    <source>
        <dbReference type="SAM" id="Phobius"/>
    </source>
</evidence>
<organism evidence="9 10">
    <name type="scientific">Candidatus Zambryskibacteria bacterium RIFCSPLOWO2_02_FULL_44_12b</name>
    <dbReference type="NCBI Taxonomy" id="1802772"/>
    <lineage>
        <taxon>Bacteria</taxon>
        <taxon>Candidatus Zambryskiibacteriota</taxon>
    </lineage>
</organism>
<accession>A0A1G2UJS3</accession>
<feature type="transmembrane region" description="Helical" evidence="8">
    <location>
        <begin position="35"/>
        <end position="55"/>
    </location>
</feature>
<dbReference type="PANTHER" id="PTHR21716:SF53">
    <property type="entry name" value="PERMEASE PERM-RELATED"/>
    <property type="match status" value="1"/>
</dbReference>
<dbReference type="GO" id="GO:0055085">
    <property type="term" value="P:transmembrane transport"/>
    <property type="evidence" value="ECO:0007669"/>
    <property type="project" value="TreeGrafter"/>
</dbReference>
<keyword evidence="5 8" id="KW-0812">Transmembrane</keyword>
<gene>
    <name evidence="9" type="ORF">A3H60_00465</name>
</gene>
<evidence type="ECO:0000256" key="1">
    <source>
        <dbReference type="ARBA" id="ARBA00004651"/>
    </source>
</evidence>
<evidence type="ECO:0000256" key="4">
    <source>
        <dbReference type="ARBA" id="ARBA00022475"/>
    </source>
</evidence>
<dbReference type="AlphaFoldDB" id="A0A1G2UJS3"/>
<keyword evidence="4" id="KW-1003">Cell membrane</keyword>
<feature type="transmembrane region" description="Helical" evidence="8">
    <location>
        <begin position="149"/>
        <end position="175"/>
    </location>
</feature>
<feature type="transmembrane region" description="Helical" evidence="8">
    <location>
        <begin position="67"/>
        <end position="89"/>
    </location>
</feature>
<keyword evidence="7 8" id="KW-0472">Membrane</keyword>
<evidence type="ECO:0000313" key="9">
    <source>
        <dbReference type="EMBL" id="OHB09657.1"/>
    </source>
</evidence>
<comment type="subcellular location">
    <subcellularLocation>
        <location evidence="1">Cell membrane</location>
        <topology evidence="1">Multi-pass membrane protein</topology>
    </subcellularLocation>
</comment>
<feature type="transmembrane region" description="Helical" evidence="8">
    <location>
        <begin position="209"/>
        <end position="232"/>
    </location>
</feature>
<protein>
    <recommendedName>
        <fullName evidence="11">AI-2E family transporter</fullName>
    </recommendedName>
</protein>
<dbReference type="STRING" id="1802772.A3H60_00465"/>
<dbReference type="Pfam" id="PF01594">
    <property type="entry name" value="AI-2E_transport"/>
    <property type="match status" value="1"/>
</dbReference>
<keyword evidence="3" id="KW-0813">Transport</keyword>
<evidence type="ECO:0000256" key="5">
    <source>
        <dbReference type="ARBA" id="ARBA00022692"/>
    </source>
</evidence>
<dbReference type="PANTHER" id="PTHR21716">
    <property type="entry name" value="TRANSMEMBRANE PROTEIN"/>
    <property type="match status" value="1"/>
</dbReference>
<dbReference type="InterPro" id="IPR002549">
    <property type="entry name" value="AI-2E-like"/>
</dbReference>
<feature type="transmembrane region" description="Helical" evidence="8">
    <location>
        <begin position="264"/>
        <end position="285"/>
    </location>
</feature>
<sequence>MPESKQKWEITTASWIRGVIVLAVAYAFFLASEFILVLIASIVIASAIEPAAVWAKRKNIPRLPMVLLVYTLSALLLLGLFYFLLLPLIGEMSSFIKTLTIYSNSVLSGGVLSEMFMNQNIFGGLDTPVLIKELSSYLNSLAGFLSQGVFSSISLIFGGVLNFLLILLLSFYLVVQEDGISKFLKIITPLKHEQYVTGLWKRSQTKIGLWMQGQLLMSVLVMVLVYIGLLIIGIPHALLLAVLAGVFELIPLFGATLAAIPALFIAYISGGATVTLIVAGLYIVVQQLEGNIIYPLVVKKVVGVPPIISIIALVIGGTLGGFLGVLISVPVAAAVIEFVSDFEKHKSIQNAPQ</sequence>
<proteinExistence type="inferred from homology"/>
<dbReference type="EMBL" id="MHWP01000029">
    <property type="protein sequence ID" value="OHB09657.1"/>
    <property type="molecule type" value="Genomic_DNA"/>
</dbReference>